<name>A0A840EU98_9FLAO</name>
<feature type="signal peptide" evidence="3">
    <location>
        <begin position="1"/>
        <end position="21"/>
    </location>
</feature>
<evidence type="ECO:0000313" key="6">
    <source>
        <dbReference type="Proteomes" id="UP000553034"/>
    </source>
</evidence>
<dbReference type="PROSITE" id="PS51257">
    <property type="entry name" value="PROKAR_LIPOPROTEIN"/>
    <property type="match status" value="1"/>
</dbReference>
<gene>
    <name evidence="5" type="ORF">GGR32_001327</name>
</gene>
<evidence type="ECO:0000256" key="3">
    <source>
        <dbReference type="SAM" id="SignalP"/>
    </source>
</evidence>
<keyword evidence="3" id="KW-0732">Signal</keyword>
<dbReference type="InterPro" id="IPR000184">
    <property type="entry name" value="Bac_surfAg_D15"/>
</dbReference>
<dbReference type="AlphaFoldDB" id="A0A840EU98"/>
<dbReference type="EMBL" id="JACIFO010000004">
    <property type="protein sequence ID" value="MBB4119036.1"/>
    <property type="molecule type" value="Genomic_DNA"/>
</dbReference>
<dbReference type="GO" id="GO:0019867">
    <property type="term" value="C:outer membrane"/>
    <property type="evidence" value="ECO:0007669"/>
    <property type="project" value="InterPro"/>
</dbReference>
<sequence length="847" mass="97476">MKISIAKISLIILLISISACNSVKRVPNQEHLLTDNYIYVNDKLIKNQKAYAEIYQQPNVELPFVGIPLRLHIYNLAKVKPDSAFYKWIHKKPKRKERLVNFLSEKQAGNLAEGYINFNNFLKNTGQAPTIVNEELTEKSEERLKAWFWNHGWFNVEAKHEITRKNNKRAHVTYRITPNKPYILDSLSTSISAKDADSLYLNIKNESPIKSGEKFNTTNFKDERERITTYFRNNGLYHFDQEYITFYADTIATDHKVNIDMVITNREEKKEDSAYKVPFKIHKISEVNVFTDYKGSADHTATDSTHYGGYNFFSFEKLAYNPKALSDLIFIKKGNTFSDKDRALTYSRINGLRVFNYPNIQYIQDPRDSTNTQLITNIFLTPKPKFGIDFNFDLSRSNIQNFGIGFGGSLLIRNIFGGAEVFEIAARGSVGSSKEAADSQDKFFNISEVGVDASLSFPKIAFPLNTDNIIPKYMYPFTTLKTGISTQKNIGLDKHNITGEFTYKWNPDKERTYRLKLIDAQYVRNLNTSNYFNVYTNSYNRLNEIAGNNITQIDQNYFNSKGNLSIPDGTTAFLNDYKQNQYTLENTEIEEIRDIIERQDRLTENNFILATSFNYLKNTQENIYDKEFTQFRFKIEGAGNLLNLASPLLNLSKENDSYSIFNVQYSQYIKGEFDLIKHWDFGNKNILATRIFTGIAIPLGNANSIPFARSFFAGGANDNRGWKPYNIGPGSSGGRNEFNEANLKISLNAEYRFNLFGSLDSAIFIDAGNIWNVLDNVEHKPSRFESVKDLTEIAVSSGFGLRYDFSFFVIRLDLGFKTYDPAYDDQKWFTKYNFQNSVINFGINYPF</sequence>
<evidence type="ECO:0000256" key="1">
    <source>
        <dbReference type="ARBA" id="ARBA00004370"/>
    </source>
</evidence>
<evidence type="ECO:0000256" key="2">
    <source>
        <dbReference type="ARBA" id="ARBA00023136"/>
    </source>
</evidence>
<evidence type="ECO:0000313" key="5">
    <source>
        <dbReference type="EMBL" id="MBB4119036.1"/>
    </source>
</evidence>
<keyword evidence="2" id="KW-0472">Membrane</keyword>
<evidence type="ECO:0000259" key="4">
    <source>
        <dbReference type="Pfam" id="PF01103"/>
    </source>
</evidence>
<reference evidence="5 6" key="1">
    <citation type="submission" date="2020-08" db="EMBL/GenBank/DDBJ databases">
        <title>Genomic Encyclopedia of Type Strains, Phase IV (KMG-IV): sequencing the most valuable type-strain genomes for metagenomic binning, comparative biology and taxonomic classification.</title>
        <authorList>
            <person name="Goeker M."/>
        </authorList>
    </citation>
    <scope>NUCLEOTIDE SEQUENCE [LARGE SCALE GENOMIC DNA]</scope>
    <source>
        <strain evidence="5 6">DSM 29568</strain>
    </source>
</reference>
<organism evidence="5 6">
    <name type="scientific">Mesonia hippocampi</name>
    <dbReference type="NCBI Taxonomy" id="1628250"/>
    <lineage>
        <taxon>Bacteria</taxon>
        <taxon>Pseudomonadati</taxon>
        <taxon>Bacteroidota</taxon>
        <taxon>Flavobacteriia</taxon>
        <taxon>Flavobacteriales</taxon>
        <taxon>Flavobacteriaceae</taxon>
        <taxon>Mesonia</taxon>
    </lineage>
</organism>
<accession>A0A840EU98</accession>
<feature type="domain" description="Bacterial surface antigen (D15)" evidence="4">
    <location>
        <begin position="508"/>
        <end position="844"/>
    </location>
</feature>
<dbReference type="Proteomes" id="UP000553034">
    <property type="component" value="Unassembled WGS sequence"/>
</dbReference>
<dbReference type="Gene3D" id="2.40.160.50">
    <property type="entry name" value="membrane protein fhac: a member of the omp85/tpsb transporter family"/>
    <property type="match status" value="1"/>
</dbReference>
<comment type="caution">
    <text evidence="5">The sequence shown here is derived from an EMBL/GenBank/DDBJ whole genome shotgun (WGS) entry which is preliminary data.</text>
</comment>
<keyword evidence="6" id="KW-1185">Reference proteome</keyword>
<dbReference type="Pfam" id="PF01103">
    <property type="entry name" value="Omp85"/>
    <property type="match status" value="1"/>
</dbReference>
<feature type="chain" id="PRO_5032720201" evidence="3">
    <location>
        <begin position="22"/>
        <end position="847"/>
    </location>
</feature>
<dbReference type="RefSeq" id="WP_183477386.1">
    <property type="nucleotide sequence ID" value="NZ_JACIFO010000004.1"/>
</dbReference>
<comment type="subcellular location">
    <subcellularLocation>
        <location evidence="1">Membrane</location>
    </subcellularLocation>
</comment>
<proteinExistence type="predicted"/>
<protein>
    <submittedName>
        <fullName evidence="5">Outer membrane protein assembly factor BamA</fullName>
    </submittedName>
</protein>